<dbReference type="Proteomes" id="UP000011834">
    <property type="component" value="Chromosome"/>
</dbReference>
<protein>
    <submittedName>
        <fullName evidence="1">Uncharacterized protein</fullName>
    </submittedName>
</protein>
<keyword evidence="2" id="KW-1185">Reference proteome</keyword>
<sequence>MKRGSFRDLSCFRTEKQLRDKWGGSVGKIKKSDRPQARYLLTLWGMHYRGDEAPGDCGINIIGKLMSRDEWDDETATLIRVTIGNCKKQGYSGNELLEKVKEIVSPNKSTLGALRLAKEKDDADAVESCINKAFPLNNPLRDVVIKRYKNRKSPQNVLESLSRETGIDTDSAKRRVRWADTIIEDVIYSTVIGN</sequence>
<proteinExistence type="predicted"/>
<reference evidence="1 2" key="1">
    <citation type="journal article" date="2012" name="BMC Genomics">
        <title>Whole-genome sequencing and identification of Morganella morganii KT pathogenicity-related genes.</title>
        <authorList>
            <person name="Chen Y.T."/>
            <person name="Peng H.L."/>
            <person name="Shia W.C."/>
            <person name="Hsu F.R."/>
            <person name="Ken C.F."/>
            <person name="Tsao Y.M."/>
            <person name="Chen C.H."/>
            <person name="Liu C.E."/>
            <person name="Hsieh M.F."/>
            <person name="Chen H.C."/>
            <person name="Tang C.Y."/>
            <person name="Ku T.H."/>
        </authorList>
    </citation>
    <scope>NUCLEOTIDE SEQUENCE [LARGE SCALE GENOMIC DNA]</scope>
    <source>
        <strain evidence="1 2">KT</strain>
    </source>
</reference>
<accession>M1SIQ4</accession>
<evidence type="ECO:0000313" key="1">
    <source>
        <dbReference type="EMBL" id="AGG31958.1"/>
    </source>
</evidence>
<evidence type="ECO:0000313" key="2">
    <source>
        <dbReference type="Proteomes" id="UP000011834"/>
    </source>
</evidence>
<dbReference type="RefSeq" id="WP_015422878.1">
    <property type="nucleotide sequence ID" value="NC_020418.1"/>
</dbReference>
<dbReference type="eggNOG" id="ENOG502Z9ZH">
    <property type="taxonomic scope" value="Bacteria"/>
</dbReference>
<dbReference type="AlphaFoldDB" id="M1SIQ4"/>
<organism evidence="1 2">
    <name type="scientific">Morganella morganii subsp. morganii KT</name>
    <dbReference type="NCBI Taxonomy" id="1124991"/>
    <lineage>
        <taxon>Bacteria</taxon>
        <taxon>Pseudomonadati</taxon>
        <taxon>Pseudomonadota</taxon>
        <taxon>Gammaproteobacteria</taxon>
        <taxon>Enterobacterales</taxon>
        <taxon>Morganellaceae</taxon>
        <taxon>Morganella</taxon>
    </lineage>
</organism>
<dbReference type="HOGENOM" id="CLU_117553_0_0_6"/>
<dbReference type="KEGG" id="mmk:MU9_2913"/>
<gene>
    <name evidence="1" type="ORF">MU9_2913</name>
</gene>
<name>M1SIQ4_MORMO</name>
<dbReference type="EMBL" id="CP004345">
    <property type="protein sequence ID" value="AGG31958.1"/>
    <property type="molecule type" value="Genomic_DNA"/>
</dbReference>